<dbReference type="GO" id="GO:0016779">
    <property type="term" value="F:nucleotidyltransferase activity"/>
    <property type="evidence" value="ECO:0007669"/>
    <property type="project" value="UniProtKB-KW"/>
</dbReference>
<evidence type="ECO:0000313" key="4">
    <source>
        <dbReference type="Proteomes" id="UP001241603"/>
    </source>
</evidence>
<feature type="domain" description="MobA-like NTP transferase" evidence="2">
    <location>
        <begin position="8"/>
        <end position="171"/>
    </location>
</feature>
<dbReference type="PANTHER" id="PTHR43777">
    <property type="entry name" value="MOLYBDENUM COFACTOR CYTIDYLYLTRANSFERASE"/>
    <property type="match status" value="1"/>
</dbReference>
<keyword evidence="3" id="KW-0808">Transferase</keyword>
<gene>
    <name evidence="3" type="ORF">QO014_004015</name>
</gene>
<proteinExistence type="predicted"/>
<name>A0ABU0HBC0_9HYPH</name>
<dbReference type="RefSeq" id="WP_266350502.1">
    <property type="nucleotide sequence ID" value="NZ_JAPKNG010000006.1"/>
</dbReference>
<keyword evidence="1" id="KW-0460">Magnesium</keyword>
<sequence>MKPRIAILILAAGQGRRMGGPNKLLAEIDGRSLVRRAAEAALASAAASVTVVTGHRREAIELALAGLPVQLVHNEDHADGLATSLRAGIAHLGEGCDAVLVMLADMPAISAAILDRLMAAFAPEEGRLIVVPTHEGARGNPVILSRSFFPEIAALTGDKGARGLIAAHDDVVVEVEIGPEVMLDLDTPEGLAALGGRIVG</sequence>
<keyword evidence="3" id="KW-0548">Nucleotidyltransferase</keyword>
<comment type="caution">
    <text evidence="3">The sequence shown here is derived from an EMBL/GenBank/DDBJ whole genome shotgun (WGS) entry which is preliminary data.</text>
</comment>
<evidence type="ECO:0000259" key="2">
    <source>
        <dbReference type="Pfam" id="PF12804"/>
    </source>
</evidence>
<evidence type="ECO:0000313" key="3">
    <source>
        <dbReference type="EMBL" id="MDQ0439609.1"/>
    </source>
</evidence>
<dbReference type="CDD" id="cd04182">
    <property type="entry name" value="GT_2_like_f"/>
    <property type="match status" value="1"/>
</dbReference>
<protein>
    <submittedName>
        <fullName evidence="3">CTP:molybdopterin cytidylyltransferase MocA</fullName>
    </submittedName>
</protein>
<evidence type="ECO:0000256" key="1">
    <source>
        <dbReference type="ARBA" id="ARBA00022842"/>
    </source>
</evidence>
<dbReference type="PANTHER" id="PTHR43777:SF1">
    <property type="entry name" value="MOLYBDENUM COFACTOR CYTIDYLYLTRANSFERASE"/>
    <property type="match status" value="1"/>
</dbReference>
<reference evidence="3 4" key="1">
    <citation type="submission" date="2023-07" db="EMBL/GenBank/DDBJ databases">
        <title>Genomic Encyclopedia of Type Strains, Phase IV (KMG-IV): sequencing the most valuable type-strain genomes for metagenomic binning, comparative biology and taxonomic classification.</title>
        <authorList>
            <person name="Goeker M."/>
        </authorList>
    </citation>
    <scope>NUCLEOTIDE SEQUENCE [LARGE SCALE GENOMIC DNA]</scope>
    <source>
        <strain evidence="3 4">B6-8</strain>
    </source>
</reference>
<dbReference type="InterPro" id="IPR029044">
    <property type="entry name" value="Nucleotide-diphossugar_trans"/>
</dbReference>
<organism evidence="3 4">
    <name type="scientific">Kaistia dalseonensis</name>
    <dbReference type="NCBI Taxonomy" id="410840"/>
    <lineage>
        <taxon>Bacteria</taxon>
        <taxon>Pseudomonadati</taxon>
        <taxon>Pseudomonadota</taxon>
        <taxon>Alphaproteobacteria</taxon>
        <taxon>Hyphomicrobiales</taxon>
        <taxon>Kaistiaceae</taxon>
        <taxon>Kaistia</taxon>
    </lineage>
</organism>
<dbReference type="Pfam" id="PF12804">
    <property type="entry name" value="NTP_transf_3"/>
    <property type="match status" value="1"/>
</dbReference>
<accession>A0ABU0HBC0</accession>
<dbReference type="EMBL" id="JAUSVO010000006">
    <property type="protein sequence ID" value="MDQ0439609.1"/>
    <property type="molecule type" value="Genomic_DNA"/>
</dbReference>
<dbReference type="InterPro" id="IPR025877">
    <property type="entry name" value="MobA-like_NTP_Trfase"/>
</dbReference>
<dbReference type="Proteomes" id="UP001241603">
    <property type="component" value="Unassembled WGS sequence"/>
</dbReference>
<keyword evidence="4" id="KW-1185">Reference proteome</keyword>
<dbReference type="SUPFAM" id="SSF53448">
    <property type="entry name" value="Nucleotide-diphospho-sugar transferases"/>
    <property type="match status" value="1"/>
</dbReference>
<dbReference type="Gene3D" id="3.90.550.10">
    <property type="entry name" value="Spore Coat Polysaccharide Biosynthesis Protein SpsA, Chain A"/>
    <property type="match status" value="1"/>
</dbReference>